<proteinExistence type="predicted"/>
<organism evidence="1 2">
    <name type="scientific">Microthlaspi erraticum</name>
    <dbReference type="NCBI Taxonomy" id="1685480"/>
    <lineage>
        <taxon>Eukaryota</taxon>
        <taxon>Viridiplantae</taxon>
        <taxon>Streptophyta</taxon>
        <taxon>Embryophyta</taxon>
        <taxon>Tracheophyta</taxon>
        <taxon>Spermatophyta</taxon>
        <taxon>Magnoliopsida</taxon>
        <taxon>eudicotyledons</taxon>
        <taxon>Gunneridae</taxon>
        <taxon>Pentapetalae</taxon>
        <taxon>rosids</taxon>
        <taxon>malvids</taxon>
        <taxon>Brassicales</taxon>
        <taxon>Brassicaceae</taxon>
        <taxon>Coluteocarpeae</taxon>
        <taxon>Microthlaspi</taxon>
    </lineage>
</organism>
<accession>A0A6D2IMN3</accession>
<comment type="caution">
    <text evidence="1">The sequence shown here is derived from an EMBL/GenBank/DDBJ whole genome shotgun (WGS) entry which is preliminary data.</text>
</comment>
<sequence length="76" mass="8243">MMVSKAPSSSVKAMTVQVLDKIGGKFSNEEVLVRAYGCGSPSPLFCGNPGIDSQDDEQDLHVDQIRSRAEHMRSFG</sequence>
<name>A0A6D2IMN3_9BRAS</name>
<evidence type="ECO:0000313" key="1">
    <source>
        <dbReference type="EMBL" id="CAA7030372.1"/>
    </source>
</evidence>
<dbReference type="Proteomes" id="UP000467841">
    <property type="component" value="Unassembled WGS sequence"/>
</dbReference>
<gene>
    <name evidence="1" type="ORF">MERR_LOCUS17607</name>
</gene>
<reference evidence="1" key="1">
    <citation type="submission" date="2020-01" db="EMBL/GenBank/DDBJ databases">
        <authorList>
            <person name="Mishra B."/>
        </authorList>
    </citation>
    <scope>NUCLEOTIDE SEQUENCE [LARGE SCALE GENOMIC DNA]</scope>
</reference>
<keyword evidence="2" id="KW-1185">Reference proteome</keyword>
<dbReference type="EMBL" id="CACVBM020001095">
    <property type="protein sequence ID" value="CAA7030372.1"/>
    <property type="molecule type" value="Genomic_DNA"/>
</dbReference>
<evidence type="ECO:0000313" key="2">
    <source>
        <dbReference type="Proteomes" id="UP000467841"/>
    </source>
</evidence>
<protein>
    <submittedName>
        <fullName evidence="1">Uncharacterized protein</fullName>
    </submittedName>
</protein>
<dbReference type="AlphaFoldDB" id="A0A6D2IMN3"/>